<dbReference type="SUPFAM" id="SSF52540">
    <property type="entry name" value="P-loop containing nucleoside triphosphate hydrolases"/>
    <property type="match status" value="1"/>
</dbReference>
<dbReference type="InterPro" id="IPR027417">
    <property type="entry name" value="P-loop_NTPase"/>
</dbReference>
<dbReference type="RefSeq" id="WP_126627233.1">
    <property type="nucleotide sequence ID" value="NZ_BIFT01000001.1"/>
</dbReference>
<keyword evidence="3" id="KW-0804">Transcription</keyword>
<evidence type="ECO:0000259" key="4">
    <source>
        <dbReference type="PROSITE" id="PS50043"/>
    </source>
</evidence>
<dbReference type="SUPFAM" id="SSF48452">
    <property type="entry name" value="TPR-like"/>
    <property type="match status" value="1"/>
</dbReference>
<keyword evidence="1" id="KW-0805">Transcription regulation</keyword>
<dbReference type="Proteomes" id="UP000287171">
    <property type="component" value="Unassembled WGS sequence"/>
</dbReference>
<evidence type="ECO:0000256" key="3">
    <source>
        <dbReference type="ARBA" id="ARBA00023163"/>
    </source>
</evidence>
<dbReference type="PROSITE" id="PS50043">
    <property type="entry name" value="HTH_LUXR_2"/>
    <property type="match status" value="1"/>
</dbReference>
<dbReference type="InterPro" id="IPR011990">
    <property type="entry name" value="TPR-like_helical_dom_sf"/>
</dbReference>
<evidence type="ECO:0000256" key="1">
    <source>
        <dbReference type="ARBA" id="ARBA00023015"/>
    </source>
</evidence>
<dbReference type="Gene3D" id="3.40.50.300">
    <property type="entry name" value="P-loop containing nucleotide triphosphate hydrolases"/>
    <property type="match status" value="1"/>
</dbReference>
<evidence type="ECO:0000313" key="6">
    <source>
        <dbReference type="Proteomes" id="UP000287171"/>
    </source>
</evidence>
<dbReference type="Pfam" id="PF00196">
    <property type="entry name" value="GerE"/>
    <property type="match status" value="1"/>
</dbReference>
<name>A0A402B637_9CHLR</name>
<dbReference type="Gene3D" id="1.25.40.10">
    <property type="entry name" value="Tetratricopeptide repeat domain"/>
    <property type="match status" value="1"/>
</dbReference>
<gene>
    <name evidence="5" type="primary">malT_1</name>
    <name evidence="5" type="ORF">KDA_23050</name>
</gene>
<dbReference type="InterPro" id="IPR059106">
    <property type="entry name" value="WHD_MalT"/>
</dbReference>
<dbReference type="InterPro" id="IPR041617">
    <property type="entry name" value="TPR_MalT"/>
</dbReference>
<evidence type="ECO:0000313" key="5">
    <source>
        <dbReference type="EMBL" id="GCE26821.1"/>
    </source>
</evidence>
<dbReference type="EMBL" id="BIFT01000001">
    <property type="protein sequence ID" value="GCE26821.1"/>
    <property type="molecule type" value="Genomic_DNA"/>
</dbReference>
<reference evidence="6" key="1">
    <citation type="submission" date="2018-12" db="EMBL/GenBank/DDBJ databases">
        <title>Tengunoibacter tsumagoiensis gen. nov., sp. nov., Dictyobacter kobayashii sp. nov., D. alpinus sp. nov., and D. joshuensis sp. nov. and description of Dictyobacteraceae fam. nov. within the order Ktedonobacterales isolated from Tengu-no-mugimeshi.</title>
        <authorList>
            <person name="Wang C.M."/>
            <person name="Zheng Y."/>
            <person name="Sakai Y."/>
            <person name="Toyoda A."/>
            <person name="Minakuchi Y."/>
            <person name="Abe K."/>
            <person name="Yokota A."/>
            <person name="Yabe S."/>
        </authorList>
    </citation>
    <scope>NUCLEOTIDE SEQUENCE [LARGE SCALE GENOMIC DNA]</scope>
    <source>
        <strain evidence="6">Uno16</strain>
    </source>
</reference>
<dbReference type="InterPro" id="IPR019734">
    <property type="entry name" value="TPR_rpt"/>
</dbReference>
<dbReference type="Pfam" id="PF17874">
    <property type="entry name" value="TPR_MalT"/>
    <property type="match status" value="1"/>
</dbReference>
<dbReference type="PANTHER" id="PTHR44688:SF25">
    <property type="entry name" value="HTH LUXR-TYPE DOMAIN-CONTAINING PROTEIN"/>
    <property type="match status" value="1"/>
</dbReference>
<dbReference type="CDD" id="cd06170">
    <property type="entry name" value="LuxR_C_like"/>
    <property type="match status" value="1"/>
</dbReference>
<protein>
    <submittedName>
        <fullName evidence="5">Helix-turn-helix transcriptional regulator</fullName>
    </submittedName>
</protein>
<proteinExistence type="predicted"/>
<dbReference type="InterPro" id="IPR016032">
    <property type="entry name" value="Sig_transdc_resp-reg_C-effctor"/>
</dbReference>
<feature type="domain" description="HTH luxR-type" evidence="4">
    <location>
        <begin position="838"/>
        <end position="903"/>
    </location>
</feature>
<dbReference type="AlphaFoldDB" id="A0A402B637"/>
<dbReference type="PROSITE" id="PS00622">
    <property type="entry name" value="HTH_LUXR_1"/>
    <property type="match status" value="1"/>
</dbReference>
<dbReference type="GO" id="GO:0003677">
    <property type="term" value="F:DNA binding"/>
    <property type="evidence" value="ECO:0007669"/>
    <property type="project" value="UniProtKB-KW"/>
</dbReference>
<sequence length="907" mass="102932">MEIEFSKQLLLATKLTIPHNYASLIIPRTRLYHKLERGIHHPLTLISAPAGFGKTTLLNAWLQAYPTNVAWLSLSKEDDDLTRFWCYCLAAFAQVDSQLVEEAQSLLNAATAIEVVLAALINALVSYDQELLLILDDYQALQLPAIHRSVTFLVEHLPAHAHLFISARVDPPLPLVRLRVRGQLSEIRSADLRFTLEESREFLIHGMQLQLQPAELTTLMQDTEGWIAGIQLTALSLQSNRPLSITKSNGLAPSIGINRYVSHYLTEEVLTTVPEDVQDFLFLTSILTSLQVDLCNAVTGQNNGQQMLDWLEQANLFISPVGEDGIWHRYHQPLAELLRQGLSKKFPERINALHLHASDWYTQENMLHEAIEHALAGQAFELAADLLEMHSWPLWTRGQMPLLLDWLTQIQGHIDLEQRPVIAYFFAFMYLHTGKCELYERALKIVQRNWQETHCAELQADILDLQAYHAICQGDSSRALQYTQQALEICQNNPLLGSLTHVLHGAAQLQCGDLQQAQLQLILGWRAGIQVNRMLVVTSALFYQGHIKLLQGHLGDARELYQQCISSCGDGMVWLNIQAHLQLGQLYLEWNELLQAEEHLGKAIVLSQRLGEDALTLIESHILAARLAWIQNKPEQALLLLDQAESRAHQSDGQRCERASIAVVRIHYWLMQNSNDFAEQWSEQNCPADLSTRSLLEQECWCLVRARLLLARKRPDEAIKMLVELLPAIRAQDRLANELQVQMLLVQAYALLGDTRHTKLTLEQLLLHAEPGGYRRLFLDEGPVVMALLADVYQRQQKRYSGELPPHVLSYIHALLLDFGCDIEPRDWCSWQKRAQRAQASLEQLSEREFEVLKLIAQGYSNQEIARSLVVAESTIKTHLNNIYSKLNVNSRLQALTKAHAVGLLDV</sequence>
<dbReference type="SMART" id="SM00421">
    <property type="entry name" value="HTH_LUXR"/>
    <property type="match status" value="1"/>
</dbReference>
<dbReference type="Pfam" id="PF25873">
    <property type="entry name" value="WHD_MalT"/>
    <property type="match status" value="1"/>
</dbReference>
<accession>A0A402B637</accession>
<evidence type="ECO:0000256" key="2">
    <source>
        <dbReference type="ARBA" id="ARBA00023125"/>
    </source>
</evidence>
<comment type="caution">
    <text evidence="5">The sequence shown here is derived from an EMBL/GenBank/DDBJ whole genome shotgun (WGS) entry which is preliminary data.</text>
</comment>
<dbReference type="GO" id="GO:0006355">
    <property type="term" value="P:regulation of DNA-templated transcription"/>
    <property type="evidence" value="ECO:0007669"/>
    <property type="project" value="InterPro"/>
</dbReference>
<dbReference type="SUPFAM" id="SSF46894">
    <property type="entry name" value="C-terminal effector domain of the bipartite response regulators"/>
    <property type="match status" value="1"/>
</dbReference>
<dbReference type="PRINTS" id="PR00038">
    <property type="entry name" value="HTHLUXR"/>
</dbReference>
<dbReference type="OrthoDB" id="1137593at2"/>
<keyword evidence="2" id="KW-0238">DNA-binding</keyword>
<organism evidence="5 6">
    <name type="scientific">Dictyobacter alpinus</name>
    <dbReference type="NCBI Taxonomy" id="2014873"/>
    <lineage>
        <taxon>Bacteria</taxon>
        <taxon>Bacillati</taxon>
        <taxon>Chloroflexota</taxon>
        <taxon>Ktedonobacteria</taxon>
        <taxon>Ktedonobacterales</taxon>
        <taxon>Dictyobacteraceae</taxon>
        <taxon>Dictyobacter</taxon>
    </lineage>
</organism>
<dbReference type="InterPro" id="IPR036388">
    <property type="entry name" value="WH-like_DNA-bd_sf"/>
</dbReference>
<dbReference type="PANTHER" id="PTHR44688">
    <property type="entry name" value="DNA-BINDING TRANSCRIPTIONAL ACTIVATOR DEVR_DOSR"/>
    <property type="match status" value="1"/>
</dbReference>
<dbReference type="Gene3D" id="1.10.10.10">
    <property type="entry name" value="Winged helix-like DNA-binding domain superfamily/Winged helix DNA-binding domain"/>
    <property type="match status" value="1"/>
</dbReference>
<dbReference type="InterPro" id="IPR000792">
    <property type="entry name" value="Tscrpt_reg_LuxR_C"/>
</dbReference>
<dbReference type="SMART" id="SM00028">
    <property type="entry name" value="TPR"/>
    <property type="match status" value="4"/>
</dbReference>
<keyword evidence="6" id="KW-1185">Reference proteome</keyword>